<dbReference type="Gene3D" id="1.10.630.10">
    <property type="entry name" value="Cytochrome P450"/>
    <property type="match status" value="1"/>
</dbReference>
<evidence type="ECO:0000256" key="4">
    <source>
        <dbReference type="ARBA" id="ARBA00023004"/>
    </source>
</evidence>
<evidence type="ECO:0000256" key="2">
    <source>
        <dbReference type="ARBA" id="ARBA00022723"/>
    </source>
</evidence>
<protein>
    <submittedName>
        <fullName evidence="6">Cytochrome P450</fullName>
    </submittedName>
</protein>
<evidence type="ECO:0000256" key="1">
    <source>
        <dbReference type="ARBA" id="ARBA00010617"/>
    </source>
</evidence>
<feature type="transmembrane region" description="Helical" evidence="5">
    <location>
        <begin position="12"/>
        <end position="30"/>
    </location>
</feature>
<dbReference type="InParanoid" id="K2RRV3"/>
<dbReference type="InterPro" id="IPR036396">
    <property type="entry name" value="Cyt_P450_sf"/>
</dbReference>
<dbReference type="Pfam" id="PF00067">
    <property type="entry name" value="p450"/>
    <property type="match status" value="1"/>
</dbReference>
<dbReference type="eggNOG" id="KOG0156">
    <property type="taxonomic scope" value="Eukaryota"/>
</dbReference>
<dbReference type="GO" id="GO:0020037">
    <property type="term" value="F:heme binding"/>
    <property type="evidence" value="ECO:0007669"/>
    <property type="project" value="InterPro"/>
</dbReference>
<keyword evidence="5" id="KW-1133">Transmembrane helix</keyword>
<dbReference type="STRING" id="1126212.K2RRV3"/>
<comment type="caution">
    <text evidence="6">The sequence shown here is derived from an EMBL/GenBank/DDBJ whole genome shotgun (WGS) entry which is preliminary data.</text>
</comment>
<keyword evidence="3" id="KW-0560">Oxidoreductase</keyword>
<sequence length="161" mass="18120">MNAPVTIQSAELAKFGLIACGVLLFGVFIFQNISRKHELPLPPQPPGWPLLGNTVDMMKAGRNGELHLQLEKWARQYGEICRVRVGLVTEFFINSDKAVKAIFDKSSACTSERPRWIIAKELFSNSWNVLLLNASDSRWKNQRRIMNTHMSSPQKADAGLP</sequence>
<dbReference type="VEuPathDB" id="FungiDB:MPH_05374"/>
<dbReference type="OrthoDB" id="1470350at2759"/>
<proteinExistence type="inferred from homology"/>
<keyword evidence="5" id="KW-0812">Transmembrane</keyword>
<name>K2RRV3_MACPH</name>
<keyword evidence="5" id="KW-0472">Membrane</keyword>
<dbReference type="InterPro" id="IPR001128">
    <property type="entry name" value="Cyt_P450"/>
</dbReference>
<accession>K2RRV3</accession>
<dbReference type="InterPro" id="IPR050364">
    <property type="entry name" value="Cytochrome_P450_fung"/>
</dbReference>
<dbReference type="SUPFAM" id="SSF48264">
    <property type="entry name" value="Cytochrome P450"/>
    <property type="match status" value="1"/>
</dbReference>
<keyword evidence="4" id="KW-0408">Iron</keyword>
<dbReference type="PANTHER" id="PTHR46300">
    <property type="entry name" value="P450, PUTATIVE (EUROFUNG)-RELATED-RELATED"/>
    <property type="match status" value="1"/>
</dbReference>
<reference evidence="6 7" key="1">
    <citation type="journal article" date="2012" name="BMC Genomics">
        <title>Tools to kill: Genome of one of the most destructive plant pathogenic fungi Macrophomina phaseolina.</title>
        <authorList>
            <person name="Islam M.S."/>
            <person name="Haque M.S."/>
            <person name="Islam M.M."/>
            <person name="Emdad E.M."/>
            <person name="Halim A."/>
            <person name="Hossen Q.M.M."/>
            <person name="Hossain M.Z."/>
            <person name="Ahmed B."/>
            <person name="Rahim S."/>
            <person name="Rahman M.S."/>
            <person name="Alam M.M."/>
            <person name="Hou S."/>
            <person name="Wan X."/>
            <person name="Saito J.A."/>
            <person name="Alam M."/>
        </authorList>
    </citation>
    <scope>NUCLEOTIDE SEQUENCE [LARGE SCALE GENOMIC DNA]</scope>
    <source>
        <strain evidence="6 7">MS6</strain>
    </source>
</reference>
<feature type="non-terminal residue" evidence="6">
    <location>
        <position position="161"/>
    </location>
</feature>
<evidence type="ECO:0000313" key="7">
    <source>
        <dbReference type="Proteomes" id="UP000007129"/>
    </source>
</evidence>
<evidence type="ECO:0000256" key="5">
    <source>
        <dbReference type="SAM" id="Phobius"/>
    </source>
</evidence>
<dbReference type="Proteomes" id="UP000007129">
    <property type="component" value="Unassembled WGS sequence"/>
</dbReference>
<dbReference type="GO" id="GO:0004497">
    <property type="term" value="F:monooxygenase activity"/>
    <property type="evidence" value="ECO:0007669"/>
    <property type="project" value="InterPro"/>
</dbReference>
<keyword evidence="2" id="KW-0479">Metal-binding</keyword>
<comment type="similarity">
    <text evidence="1">Belongs to the cytochrome P450 family.</text>
</comment>
<evidence type="ECO:0000313" key="6">
    <source>
        <dbReference type="EMBL" id="EKG17443.1"/>
    </source>
</evidence>
<dbReference type="GO" id="GO:0005506">
    <property type="term" value="F:iron ion binding"/>
    <property type="evidence" value="ECO:0007669"/>
    <property type="project" value="InterPro"/>
</dbReference>
<evidence type="ECO:0000256" key="3">
    <source>
        <dbReference type="ARBA" id="ARBA00023002"/>
    </source>
</evidence>
<gene>
    <name evidence="6" type="ORF">MPH_05374</name>
</gene>
<dbReference type="HOGENOM" id="CLU_001570_26_9_1"/>
<dbReference type="AlphaFoldDB" id="K2RRV3"/>
<organism evidence="6 7">
    <name type="scientific">Macrophomina phaseolina (strain MS6)</name>
    <name type="common">Charcoal rot fungus</name>
    <dbReference type="NCBI Taxonomy" id="1126212"/>
    <lineage>
        <taxon>Eukaryota</taxon>
        <taxon>Fungi</taxon>
        <taxon>Dikarya</taxon>
        <taxon>Ascomycota</taxon>
        <taxon>Pezizomycotina</taxon>
        <taxon>Dothideomycetes</taxon>
        <taxon>Dothideomycetes incertae sedis</taxon>
        <taxon>Botryosphaeriales</taxon>
        <taxon>Botryosphaeriaceae</taxon>
        <taxon>Macrophomina</taxon>
    </lineage>
</organism>
<dbReference type="EMBL" id="AHHD01000248">
    <property type="protein sequence ID" value="EKG17443.1"/>
    <property type="molecule type" value="Genomic_DNA"/>
</dbReference>
<dbReference type="GO" id="GO:0016705">
    <property type="term" value="F:oxidoreductase activity, acting on paired donors, with incorporation or reduction of molecular oxygen"/>
    <property type="evidence" value="ECO:0007669"/>
    <property type="project" value="InterPro"/>
</dbReference>
<dbReference type="PANTHER" id="PTHR46300:SF11">
    <property type="entry name" value="OXIDOREDUCTASE, PUTATIVE-RELATED"/>
    <property type="match status" value="1"/>
</dbReference>